<dbReference type="RefSeq" id="WP_166151424.1">
    <property type="nucleotide sequence ID" value="NZ_JAAOIW010000005.1"/>
</dbReference>
<gene>
    <name evidence="1" type="ORF">G9U52_16430</name>
</gene>
<dbReference type="Gene3D" id="3.40.190.10">
    <property type="entry name" value="Periplasmic binding protein-like II"/>
    <property type="match status" value="2"/>
</dbReference>
<sequence length="168" mass="19302">MSEPGKAERIVKLLNYMYKDGYSGGLGGQFLDFGAEGIHHKSENGKITGLLPQLAKDQNDYMTPYTMGGVPNNHDVIKLQATKSEYESFEKMNAERSKGNQIVSYFYSTLPFSYDGDKYVKEASLKFIYGKEDFSKWDEYVKTLNERYQFTKVQEIRTQELKDLGLLK</sequence>
<keyword evidence="2" id="KW-1185">Reference proteome</keyword>
<protein>
    <submittedName>
        <fullName evidence="1">Uncharacterized protein</fullName>
    </submittedName>
</protein>
<dbReference type="Proteomes" id="UP001165962">
    <property type="component" value="Unassembled WGS sequence"/>
</dbReference>
<organism evidence="1 2">
    <name type="scientific">Paenibacillus agricola</name>
    <dbReference type="NCBI Taxonomy" id="2716264"/>
    <lineage>
        <taxon>Bacteria</taxon>
        <taxon>Bacillati</taxon>
        <taxon>Bacillota</taxon>
        <taxon>Bacilli</taxon>
        <taxon>Bacillales</taxon>
        <taxon>Paenibacillaceae</taxon>
        <taxon>Paenibacillus</taxon>
    </lineage>
</organism>
<evidence type="ECO:0000313" key="2">
    <source>
        <dbReference type="Proteomes" id="UP001165962"/>
    </source>
</evidence>
<evidence type="ECO:0000313" key="1">
    <source>
        <dbReference type="EMBL" id="NHN31425.1"/>
    </source>
</evidence>
<reference evidence="1" key="1">
    <citation type="submission" date="2020-03" db="EMBL/GenBank/DDBJ databases">
        <title>Draft sequencing of Paenibacilllus sp. S3N08.</title>
        <authorList>
            <person name="Kim D.-U."/>
        </authorList>
    </citation>
    <scope>NUCLEOTIDE SEQUENCE</scope>
    <source>
        <strain evidence="1">S3N08</strain>
    </source>
</reference>
<dbReference type="SUPFAM" id="SSF53850">
    <property type="entry name" value="Periplasmic binding protein-like II"/>
    <property type="match status" value="1"/>
</dbReference>
<proteinExistence type="predicted"/>
<comment type="caution">
    <text evidence="1">The sequence shown here is derived from an EMBL/GenBank/DDBJ whole genome shotgun (WGS) entry which is preliminary data.</text>
</comment>
<dbReference type="EMBL" id="JAAOIW010000005">
    <property type="protein sequence ID" value="NHN31425.1"/>
    <property type="molecule type" value="Genomic_DNA"/>
</dbReference>
<accession>A0ABX0JCL5</accession>
<name>A0ABX0JCL5_9BACL</name>